<dbReference type="SUPFAM" id="SSF47616">
    <property type="entry name" value="GST C-terminal domain-like"/>
    <property type="match status" value="1"/>
</dbReference>
<dbReference type="Pfam" id="PF13410">
    <property type="entry name" value="GST_C_2"/>
    <property type="match status" value="1"/>
</dbReference>
<proteinExistence type="inferred from homology"/>
<evidence type="ECO:0000259" key="4">
    <source>
        <dbReference type="PROSITE" id="PS50405"/>
    </source>
</evidence>
<evidence type="ECO:0000259" key="3">
    <source>
        <dbReference type="PROSITE" id="PS50404"/>
    </source>
</evidence>
<protein>
    <submittedName>
        <fullName evidence="5">Glutathione S-transferase family protein</fullName>
    </submittedName>
</protein>
<sequence>MLTLWGRLNSHNVKKVAWFAQELGIAHVRHDMGGQFGMSPAYLKLNPNALVPTIEEDGLVLWESNAILRYMAARHGGARFWPADPAERARADKWMDWQFSFADAQRDAFLNLVRRPEAERDKAAIARSAENAGRMMQRVEDALTDADWLSGAAFGIGDIPMGVYAHTFFTLDFERPDLPNVRAWYERLKSRGAYAGTVMIPLT</sequence>
<dbReference type="OrthoDB" id="9810080at2"/>
<dbReference type="PROSITE" id="PS50405">
    <property type="entry name" value="GST_CTER"/>
    <property type="match status" value="1"/>
</dbReference>
<keyword evidence="2" id="KW-0808">Transferase</keyword>
<evidence type="ECO:0000256" key="2">
    <source>
        <dbReference type="ARBA" id="ARBA00022679"/>
    </source>
</evidence>
<feature type="domain" description="GST N-terminal" evidence="3">
    <location>
        <begin position="1"/>
        <end position="79"/>
    </location>
</feature>
<feature type="domain" description="GST C-terminal" evidence="4">
    <location>
        <begin position="84"/>
        <end position="203"/>
    </location>
</feature>
<dbReference type="InterPro" id="IPR036282">
    <property type="entry name" value="Glutathione-S-Trfase_C_sf"/>
</dbReference>
<dbReference type="Gene3D" id="1.20.1050.10">
    <property type="match status" value="1"/>
</dbReference>
<dbReference type="Proteomes" id="UP000681425">
    <property type="component" value="Chromosome"/>
</dbReference>
<dbReference type="PANTHER" id="PTHR44051">
    <property type="entry name" value="GLUTATHIONE S-TRANSFERASE-RELATED"/>
    <property type="match status" value="1"/>
</dbReference>
<dbReference type="SFLD" id="SFLDS00019">
    <property type="entry name" value="Glutathione_Transferase_(cytos"/>
    <property type="match status" value="1"/>
</dbReference>
<dbReference type="InterPro" id="IPR010987">
    <property type="entry name" value="Glutathione-S-Trfase_C-like"/>
</dbReference>
<accession>A0A975KAT9</accession>
<dbReference type="GO" id="GO:0016740">
    <property type="term" value="F:transferase activity"/>
    <property type="evidence" value="ECO:0007669"/>
    <property type="project" value="UniProtKB-KW"/>
</dbReference>
<dbReference type="InterPro" id="IPR004045">
    <property type="entry name" value="Glutathione_S-Trfase_N"/>
</dbReference>
<dbReference type="AlphaFoldDB" id="A0A975KAT9"/>
<dbReference type="PANTHER" id="PTHR44051:SF19">
    <property type="entry name" value="DISULFIDE-BOND OXIDOREDUCTASE YFCG"/>
    <property type="match status" value="1"/>
</dbReference>
<organism evidence="5 6">
    <name type="scientific">Sphingobium phenoxybenzoativorans</name>
    <dbReference type="NCBI Taxonomy" id="1592790"/>
    <lineage>
        <taxon>Bacteria</taxon>
        <taxon>Pseudomonadati</taxon>
        <taxon>Pseudomonadota</taxon>
        <taxon>Alphaproteobacteria</taxon>
        <taxon>Sphingomonadales</taxon>
        <taxon>Sphingomonadaceae</taxon>
        <taxon>Sphingobium</taxon>
    </lineage>
</organism>
<dbReference type="SFLD" id="SFLDG00358">
    <property type="entry name" value="Main_(cytGST)"/>
    <property type="match status" value="1"/>
</dbReference>
<dbReference type="PROSITE" id="PS50404">
    <property type="entry name" value="GST_NTER"/>
    <property type="match status" value="1"/>
</dbReference>
<dbReference type="SUPFAM" id="SSF52833">
    <property type="entry name" value="Thioredoxin-like"/>
    <property type="match status" value="1"/>
</dbReference>
<evidence type="ECO:0000256" key="1">
    <source>
        <dbReference type="ARBA" id="ARBA00007409"/>
    </source>
</evidence>
<keyword evidence="6" id="KW-1185">Reference proteome</keyword>
<dbReference type="KEGG" id="spph:KFK14_11690"/>
<dbReference type="RefSeq" id="WP_070157348.1">
    <property type="nucleotide sequence ID" value="NZ_CP073910.1"/>
</dbReference>
<name>A0A975KAT9_9SPHN</name>
<reference evidence="5" key="1">
    <citation type="submission" date="2021-04" db="EMBL/GenBank/DDBJ databases">
        <title>Isolation of p-tert-butylphenol degrading bacteria Sphingobium phenoxybenzoativorans Tas13 from active sludge.</title>
        <authorList>
            <person name="Li Y."/>
        </authorList>
    </citation>
    <scope>NUCLEOTIDE SEQUENCE</scope>
    <source>
        <strain evidence="5">Tas13</strain>
    </source>
</reference>
<gene>
    <name evidence="5" type="ORF">KFK14_11690</name>
</gene>
<dbReference type="Gene3D" id="3.40.30.10">
    <property type="entry name" value="Glutaredoxin"/>
    <property type="match status" value="1"/>
</dbReference>
<dbReference type="InterPro" id="IPR036249">
    <property type="entry name" value="Thioredoxin-like_sf"/>
</dbReference>
<comment type="similarity">
    <text evidence="1">Belongs to the GST superfamily.</text>
</comment>
<dbReference type="FunFam" id="3.40.30.10:FF:000039">
    <property type="entry name" value="Glutathione S-transferase domain"/>
    <property type="match status" value="1"/>
</dbReference>
<evidence type="ECO:0000313" key="5">
    <source>
        <dbReference type="EMBL" id="QUT07986.1"/>
    </source>
</evidence>
<dbReference type="SFLD" id="SFLDG01150">
    <property type="entry name" value="Main.1:_Beta-like"/>
    <property type="match status" value="1"/>
</dbReference>
<dbReference type="CDD" id="cd03047">
    <property type="entry name" value="GST_N_2"/>
    <property type="match status" value="1"/>
</dbReference>
<dbReference type="EMBL" id="CP073910">
    <property type="protein sequence ID" value="QUT07986.1"/>
    <property type="molecule type" value="Genomic_DNA"/>
</dbReference>
<dbReference type="InterPro" id="IPR040079">
    <property type="entry name" value="Glutathione_S-Trfase"/>
</dbReference>
<dbReference type="Pfam" id="PF13409">
    <property type="entry name" value="GST_N_2"/>
    <property type="match status" value="1"/>
</dbReference>
<evidence type="ECO:0000313" key="6">
    <source>
        <dbReference type="Proteomes" id="UP000681425"/>
    </source>
</evidence>